<dbReference type="PANTHER" id="PTHR10083">
    <property type="entry name" value="KUNITZ-TYPE PROTEASE INHIBITOR-RELATED"/>
    <property type="match status" value="1"/>
</dbReference>
<dbReference type="Pfam" id="PF00014">
    <property type="entry name" value="Kunitz_BPTI"/>
    <property type="match status" value="4"/>
</dbReference>
<keyword evidence="1" id="KW-0646">Protease inhibitor</keyword>
<gene>
    <name evidence="5" type="ORF">IscW_ISCW014748</name>
</gene>
<evidence type="ECO:0000259" key="4">
    <source>
        <dbReference type="PROSITE" id="PS50279"/>
    </source>
</evidence>
<evidence type="ECO:0000256" key="1">
    <source>
        <dbReference type="ARBA" id="ARBA00022690"/>
    </source>
</evidence>
<dbReference type="PROSITE" id="PS50279">
    <property type="entry name" value="BPTI_KUNITZ_2"/>
    <property type="match status" value="4"/>
</dbReference>
<feature type="domain" description="BPTI/Kunitz inhibitor" evidence="4">
    <location>
        <begin position="188"/>
        <end position="237"/>
    </location>
</feature>
<dbReference type="EMBL" id="ABJB010825677">
    <property type="status" value="NOT_ANNOTATED_CDS"/>
    <property type="molecule type" value="Genomic_DNA"/>
</dbReference>
<dbReference type="GO" id="GO:0005615">
    <property type="term" value="C:extracellular space"/>
    <property type="evidence" value="ECO:0000318"/>
    <property type="project" value="GO_Central"/>
</dbReference>
<feature type="domain" description="BPTI/Kunitz inhibitor" evidence="4">
    <location>
        <begin position="245"/>
        <end position="297"/>
    </location>
</feature>
<evidence type="ECO:0000256" key="3">
    <source>
        <dbReference type="ARBA" id="ARBA00023157"/>
    </source>
</evidence>
<dbReference type="VEuPathDB" id="VectorBase:ISCP_018275"/>
<dbReference type="InterPro" id="IPR036880">
    <property type="entry name" value="Kunitz_BPTI_sf"/>
</dbReference>
<keyword evidence="7" id="KW-1185">Reference proteome</keyword>
<dbReference type="EMBL" id="ABJB011109429">
    <property type="status" value="NOT_ANNOTATED_CDS"/>
    <property type="molecule type" value="Genomic_DNA"/>
</dbReference>
<proteinExistence type="predicted"/>
<protein>
    <submittedName>
        <fullName evidence="5 6">Secreted salivary gland peptide, putative</fullName>
    </submittedName>
</protein>
<reference evidence="6" key="2">
    <citation type="submission" date="2020-05" db="UniProtKB">
        <authorList>
            <consortium name="EnsemblMetazoa"/>
        </authorList>
    </citation>
    <scope>IDENTIFICATION</scope>
    <source>
        <strain evidence="6">wikel</strain>
    </source>
</reference>
<keyword evidence="3" id="KW-1015">Disulfide bond</keyword>
<evidence type="ECO:0000256" key="2">
    <source>
        <dbReference type="ARBA" id="ARBA00022900"/>
    </source>
</evidence>
<dbReference type="VEuPathDB" id="VectorBase:ISCI014748"/>
<dbReference type="PaxDb" id="6945-B7QL83"/>
<dbReference type="EMBL" id="ABJB010770047">
    <property type="status" value="NOT_ANNOTATED_CDS"/>
    <property type="molecule type" value="Genomic_DNA"/>
</dbReference>
<dbReference type="Proteomes" id="UP000001555">
    <property type="component" value="Unassembled WGS sequence"/>
</dbReference>
<dbReference type="HOGENOM" id="CLU_073944_0_0_1"/>
<dbReference type="EnsemblMetazoa" id="ISCW014748-RA">
    <property type="protein sequence ID" value="ISCW014748-PA"/>
    <property type="gene ID" value="ISCW014748"/>
</dbReference>
<organism>
    <name type="scientific">Ixodes scapularis</name>
    <name type="common">Black-legged tick</name>
    <name type="synonym">Deer tick</name>
    <dbReference type="NCBI Taxonomy" id="6945"/>
    <lineage>
        <taxon>Eukaryota</taxon>
        <taxon>Metazoa</taxon>
        <taxon>Ecdysozoa</taxon>
        <taxon>Arthropoda</taxon>
        <taxon>Chelicerata</taxon>
        <taxon>Arachnida</taxon>
        <taxon>Acari</taxon>
        <taxon>Parasitiformes</taxon>
        <taxon>Ixodida</taxon>
        <taxon>Ixodoidea</taxon>
        <taxon>Ixodidae</taxon>
        <taxon>Ixodinae</taxon>
        <taxon>Ixodes</taxon>
    </lineage>
</organism>
<reference evidence="5 7" key="1">
    <citation type="submission" date="2008-03" db="EMBL/GenBank/DDBJ databases">
        <title>Annotation of Ixodes scapularis.</title>
        <authorList>
            <consortium name="Ixodes scapularis Genome Project Consortium"/>
            <person name="Caler E."/>
            <person name="Hannick L.I."/>
            <person name="Bidwell S."/>
            <person name="Joardar V."/>
            <person name="Thiagarajan M."/>
            <person name="Amedeo P."/>
            <person name="Galinsky K.J."/>
            <person name="Schobel S."/>
            <person name="Inman J."/>
            <person name="Hostetler J."/>
            <person name="Miller J."/>
            <person name="Hammond M."/>
            <person name="Megy K."/>
            <person name="Lawson D."/>
            <person name="Kodira C."/>
            <person name="Sutton G."/>
            <person name="Meyer J."/>
            <person name="Hill C.A."/>
            <person name="Birren B."/>
            <person name="Nene V."/>
            <person name="Collins F."/>
            <person name="Alarcon-Chaidez F."/>
            <person name="Wikel S."/>
            <person name="Strausberg R."/>
        </authorList>
    </citation>
    <scope>NUCLEOTIDE SEQUENCE [LARGE SCALE GENOMIC DNA]</scope>
    <source>
        <strain evidence="7">Wikel</strain>
        <strain evidence="5">Wikel colony</strain>
    </source>
</reference>
<dbReference type="OrthoDB" id="4473401at2759"/>
<dbReference type="VEuPathDB" id="VectorBase:ISCW014748"/>
<feature type="domain" description="BPTI/Kunitz inhibitor" evidence="4">
    <location>
        <begin position="68"/>
        <end position="119"/>
    </location>
</feature>
<keyword evidence="2" id="KW-0722">Serine protease inhibitor</keyword>
<evidence type="ECO:0000313" key="5">
    <source>
        <dbReference type="EMBL" id="EEC19605.1"/>
    </source>
</evidence>
<dbReference type="GO" id="GO:0004867">
    <property type="term" value="F:serine-type endopeptidase inhibitor activity"/>
    <property type="evidence" value="ECO:0000318"/>
    <property type="project" value="GO_Central"/>
</dbReference>
<evidence type="ECO:0000313" key="7">
    <source>
        <dbReference type="Proteomes" id="UP000001555"/>
    </source>
</evidence>
<dbReference type="EMBL" id="DS964006">
    <property type="protein sequence ID" value="EEC19605.1"/>
    <property type="molecule type" value="Genomic_DNA"/>
</dbReference>
<sequence>DGRQKDVCFLDPKEGRGRGYFKEWYYDTKVGKCSQFVFGDAVGSSDENRFKSESECNALCRSEVPGFCFEEVKPSTETHNSKKWTYKSSGGQCVEIQWNGGVNVSENIFGSRHDCEQTCTIPDLGPCGKSVTTKHYCKQTDDQYYLYDTKTDSCRVMEPHECPDGQGNIFTSFFRCNQRCGRFIKDKCKMPIQNMTTCVTLEPRFGYNKDTKMCEEFLGCDDGGNSFPKAKQCWETCTKNPPSRCALSPDVTPWSGAFRRYYYDSHANRCFPKSQFGHYVSGKSNIFRTLEECKKACIGKFGILLPHVIYALDVDVKIIISTYIKHTSLWSHCILLFGVAHASI</sequence>
<feature type="domain" description="BPTI/Kunitz inhibitor" evidence="4">
    <location>
        <begin position="8"/>
        <end position="60"/>
    </location>
</feature>
<dbReference type="InterPro" id="IPR050098">
    <property type="entry name" value="TFPI/VKTCI-like"/>
</dbReference>
<dbReference type="Gene3D" id="4.10.410.10">
    <property type="entry name" value="Pancreatic trypsin inhibitor Kunitz domain"/>
    <property type="match status" value="5"/>
</dbReference>
<dbReference type="PANTHER" id="PTHR10083:SF374">
    <property type="entry name" value="BPTI_KUNITZ INHIBITOR DOMAIN-CONTAINING PROTEIN"/>
    <property type="match status" value="1"/>
</dbReference>
<dbReference type="CDD" id="cd00109">
    <property type="entry name" value="Kunitz-type"/>
    <property type="match status" value="2"/>
</dbReference>
<dbReference type="SMART" id="SM00131">
    <property type="entry name" value="KU"/>
    <property type="match status" value="4"/>
</dbReference>
<feature type="non-terminal residue" evidence="5">
    <location>
        <position position="1"/>
    </location>
</feature>
<name>B7QL83_IXOSC</name>
<dbReference type="SUPFAM" id="SSF57362">
    <property type="entry name" value="BPTI-like"/>
    <property type="match status" value="4"/>
</dbReference>
<evidence type="ECO:0000313" key="6">
    <source>
        <dbReference type="EnsemblMetazoa" id="ISCW014748-PA"/>
    </source>
</evidence>
<dbReference type="InterPro" id="IPR002223">
    <property type="entry name" value="Kunitz_BPTI"/>
</dbReference>
<accession>B7QL83</accession>
<dbReference type="AlphaFoldDB" id="B7QL83"/>